<dbReference type="GO" id="GO:0051082">
    <property type="term" value="F:unfolded protein binding"/>
    <property type="evidence" value="ECO:0007669"/>
    <property type="project" value="InterPro"/>
</dbReference>
<dbReference type="EMBL" id="SJPR01000004">
    <property type="protein sequence ID" value="TWT95955.1"/>
    <property type="molecule type" value="Genomic_DNA"/>
</dbReference>
<dbReference type="GO" id="GO:0003677">
    <property type="term" value="F:DNA binding"/>
    <property type="evidence" value="ECO:0007669"/>
    <property type="project" value="UniProtKB-KW"/>
</dbReference>
<dbReference type="InterPro" id="IPR001623">
    <property type="entry name" value="DnaJ_domain"/>
</dbReference>
<dbReference type="CDD" id="cd06257">
    <property type="entry name" value="DnaJ"/>
    <property type="match status" value="1"/>
</dbReference>
<comment type="caution">
    <text evidence="3">The sequence shown here is derived from an EMBL/GenBank/DDBJ whole genome shotgun (WGS) entry which is preliminary data.</text>
</comment>
<sequence>MKATPGSADPFMADDYYNVLGVARGASEEEIRKAYRELARKYHPDRNPDDPAAKKKFQEVQRAFEVLNDAKKREQFDRFGADFDAAGGGFPGGQGYPGGRGFPGGRRGPGGPGGPGGDVEFDLNDLFGGGGPGAGGFADLFKQFGNGGGRGRRGATQQPVRGADIEHEITIPFATAVTGGEAAIGLSRSGGKQETLTVKIPAGVEEGRKIRLRGQGNPSPAGAEAGDLLLTVHVAAHPVFRRTGRRLDVTAPITLAEAAEGGKIDLPTPKGTITLTIPPGCSSGKRLRVKGHGVDPYGDHPGDLYAELQIVLPADLTEADRQSLSDISGRYEQSPRRDLRW</sequence>
<dbReference type="RefSeq" id="WP_197526590.1">
    <property type="nucleotide sequence ID" value="NZ_SJPR01000004.1"/>
</dbReference>
<keyword evidence="4" id="KW-1185">Reference proteome</keyword>
<dbReference type="InterPro" id="IPR018253">
    <property type="entry name" value="DnaJ_domain_CS"/>
</dbReference>
<dbReference type="GO" id="GO:0042026">
    <property type="term" value="P:protein refolding"/>
    <property type="evidence" value="ECO:0007669"/>
    <property type="project" value="TreeGrafter"/>
</dbReference>
<feature type="region of interest" description="Disordered" evidence="1">
    <location>
        <begin position="97"/>
        <end position="118"/>
    </location>
</feature>
<dbReference type="SMART" id="SM00271">
    <property type="entry name" value="DnaJ"/>
    <property type="match status" value="1"/>
</dbReference>
<dbReference type="GO" id="GO:0005737">
    <property type="term" value="C:cytoplasm"/>
    <property type="evidence" value="ECO:0007669"/>
    <property type="project" value="TreeGrafter"/>
</dbReference>
<feature type="compositionally biased region" description="Gly residues" evidence="1">
    <location>
        <begin position="97"/>
        <end position="117"/>
    </location>
</feature>
<dbReference type="Gene3D" id="2.60.260.20">
    <property type="entry name" value="Urease metallochaperone UreE, N-terminal domain"/>
    <property type="match status" value="2"/>
</dbReference>
<dbReference type="Pfam" id="PF01556">
    <property type="entry name" value="DnaJ_C"/>
    <property type="match status" value="1"/>
</dbReference>
<proteinExistence type="predicted"/>
<dbReference type="InterPro" id="IPR002939">
    <property type="entry name" value="DnaJ_C"/>
</dbReference>
<dbReference type="CDD" id="cd10747">
    <property type="entry name" value="DnaJ_C"/>
    <property type="match status" value="1"/>
</dbReference>
<evidence type="ECO:0000313" key="4">
    <source>
        <dbReference type="Proteomes" id="UP000317421"/>
    </source>
</evidence>
<dbReference type="AlphaFoldDB" id="A0A5C6A9T1"/>
<evidence type="ECO:0000256" key="1">
    <source>
        <dbReference type="SAM" id="MobiDB-lite"/>
    </source>
</evidence>
<reference evidence="3 4" key="1">
    <citation type="submission" date="2019-02" db="EMBL/GenBank/DDBJ databases">
        <title>Deep-cultivation of Planctomycetes and their phenomic and genomic characterization uncovers novel biology.</title>
        <authorList>
            <person name="Wiegand S."/>
            <person name="Jogler M."/>
            <person name="Boedeker C."/>
            <person name="Pinto D."/>
            <person name="Vollmers J."/>
            <person name="Rivas-Marin E."/>
            <person name="Kohn T."/>
            <person name="Peeters S.H."/>
            <person name="Heuer A."/>
            <person name="Rast P."/>
            <person name="Oberbeckmann S."/>
            <person name="Bunk B."/>
            <person name="Jeske O."/>
            <person name="Meyerdierks A."/>
            <person name="Storesund J.E."/>
            <person name="Kallscheuer N."/>
            <person name="Luecker S."/>
            <person name="Lage O.M."/>
            <person name="Pohl T."/>
            <person name="Merkel B.J."/>
            <person name="Hornburger P."/>
            <person name="Mueller R.-W."/>
            <person name="Bruemmer F."/>
            <person name="Labrenz M."/>
            <person name="Spormann A.M."/>
            <person name="Op Den Camp H."/>
            <person name="Overmann J."/>
            <person name="Amann R."/>
            <person name="Jetten M.S.M."/>
            <person name="Mascher T."/>
            <person name="Medema M.H."/>
            <person name="Devos D.P."/>
            <person name="Kaster A.-K."/>
            <person name="Ovreas L."/>
            <person name="Rohde M."/>
            <person name="Galperin M.Y."/>
            <person name="Jogler C."/>
        </authorList>
    </citation>
    <scope>NUCLEOTIDE SEQUENCE [LARGE SCALE GENOMIC DNA]</scope>
    <source>
        <strain evidence="3 4">Pla108</strain>
    </source>
</reference>
<dbReference type="SUPFAM" id="SSF49493">
    <property type="entry name" value="HSP40/DnaJ peptide-binding domain"/>
    <property type="match status" value="2"/>
</dbReference>
<dbReference type="InterPro" id="IPR036869">
    <property type="entry name" value="J_dom_sf"/>
</dbReference>
<accession>A0A5C6A9T1</accession>
<dbReference type="PANTHER" id="PTHR43096">
    <property type="entry name" value="DNAJ HOMOLOG 1, MITOCHONDRIAL-RELATED"/>
    <property type="match status" value="1"/>
</dbReference>
<dbReference type="Pfam" id="PF00226">
    <property type="entry name" value="DnaJ"/>
    <property type="match status" value="1"/>
</dbReference>
<dbReference type="PRINTS" id="PR00625">
    <property type="entry name" value="JDOMAIN"/>
</dbReference>
<evidence type="ECO:0000259" key="2">
    <source>
        <dbReference type="PROSITE" id="PS50076"/>
    </source>
</evidence>
<gene>
    <name evidence="3" type="primary">cbpA</name>
    <name evidence="3" type="ORF">Pla108_30320</name>
</gene>
<organism evidence="3 4">
    <name type="scientific">Botrimarina colliarenosi</name>
    <dbReference type="NCBI Taxonomy" id="2528001"/>
    <lineage>
        <taxon>Bacteria</taxon>
        <taxon>Pseudomonadati</taxon>
        <taxon>Planctomycetota</taxon>
        <taxon>Planctomycetia</taxon>
        <taxon>Pirellulales</taxon>
        <taxon>Lacipirellulaceae</taxon>
        <taxon>Botrimarina</taxon>
    </lineage>
</organism>
<feature type="domain" description="J" evidence="2">
    <location>
        <begin position="15"/>
        <end position="80"/>
    </location>
</feature>
<keyword evidence="3" id="KW-0238">DNA-binding</keyword>
<dbReference type="PANTHER" id="PTHR43096:SF10">
    <property type="entry name" value="CHAPERONE PROTEIN DNAJ A6, CHLOROPLASTIC"/>
    <property type="match status" value="1"/>
</dbReference>
<dbReference type="SUPFAM" id="SSF46565">
    <property type="entry name" value="Chaperone J-domain"/>
    <property type="match status" value="1"/>
</dbReference>
<evidence type="ECO:0000313" key="3">
    <source>
        <dbReference type="EMBL" id="TWT95955.1"/>
    </source>
</evidence>
<protein>
    <submittedName>
        <fullName evidence="3">Curved DNA-binding protein</fullName>
    </submittedName>
</protein>
<dbReference type="Gene3D" id="1.10.287.110">
    <property type="entry name" value="DnaJ domain"/>
    <property type="match status" value="1"/>
</dbReference>
<dbReference type="Proteomes" id="UP000317421">
    <property type="component" value="Unassembled WGS sequence"/>
</dbReference>
<name>A0A5C6A9T1_9BACT</name>
<dbReference type="PROSITE" id="PS00636">
    <property type="entry name" value="DNAJ_1"/>
    <property type="match status" value="1"/>
</dbReference>
<dbReference type="InterPro" id="IPR008971">
    <property type="entry name" value="HSP40/DnaJ_pept-bd"/>
</dbReference>
<dbReference type="PROSITE" id="PS50076">
    <property type="entry name" value="DNAJ_2"/>
    <property type="match status" value="1"/>
</dbReference>
<feature type="region of interest" description="Disordered" evidence="1">
    <location>
        <begin position="322"/>
        <end position="341"/>
    </location>
</feature>